<dbReference type="Proteomes" id="UP001210380">
    <property type="component" value="Unassembled WGS sequence"/>
</dbReference>
<protein>
    <recommendedName>
        <fullName evidence="4">YbaB/EbfC DNA-binding family protein</fullName>
    </recommendedName>
</protein>
<reference evidence="2 3" key="1">
    <citation type="submission" date="2022-11" db="EMBL/GenBank/DDBJ databases">
        <title>Draft genome sequence of Saccharopolyspora sp. WRP15-2 isolated from rhizosphere soils of wild rice in Thailand.</title>
        <authorList>
            <person name="Duangmal K."/>
            <person name="Kammanee S."/>
            <person name="Muangham S."/>
        </authorList>
    </citation>
    <scope>NUCLEOTIDE SEQUENCE [LARGE SCALE GENOMIC DNA]</scope>
    <source>
        <strain evidence="2 3">WRP15-2</strain>
    </source>
</reference>
<accession>A0ABT4UV16</accession>
<name>A0ABT4UV16_9PSEU</name>
<evidence type="ECO:0000313" key="3">
    <source>
        <dbReference type="Proteomes" id="UP001210380"/>
    </source>
</evidence>
<gene>
    <name evidence="2" type="ORF">OU415_08915</name>
</gene>
<sequence>MKSGEDYEALLAEQRARLQRIREQGTSASEPRTGGQEFAATAGDGAVRVVVRDRRLVTVEIAPRLIGGSRREVSEVLREAINQALARSLAESPQVGDPTPDLGSLGDQLSEFARRGAEELRRIQGAVERNMAELAGKVQISGDASPQYVDFLYEDALEVVRSMQSALADSPSEPAVGEGWDESEEVEAVVSQGELTELALTGFALQMPPGELGGAVSEAVNDALIEWEERSAATANRGVDVEALRKLGERADAVRAQSMQHLRNYTDSMTSIMRNAE</sequence>
<dbReference type="InterPro" id="IPR036894">
    <property type="entry name" value="YbaB-like_sf"/>
</dbReference>
<dbReference type="RefSeq" id="WP_270948132.1">
    <property type="nucleotide sequence ID" value="NZ_JAQGLA010000009.1"/>
</dbReference>
<evidence type="ECO:0000313" key="2">
    <source>
        <dbReference type="EMBL" id="MDA3625556.1"/>
    </source>
</evidence>
<dbReference type="SUPFAM" id="SSF82607">
    <property type="entry name" value="YbaB-like"/>
    <property type="match status" value="1"/>
</dbReference>
<evidence type="ECO:0000256" key="1">
    <source>
        <dbReference type="SAM" id="MobiDB-lite"/>
    </source>
</evidence>
<feature type="region of interest" description="Disordered" evidence="1">
    <location>
        <begin position="20"/>
        <end position="40"/>
    </location>
</feature>
<evidence type="ECO:0008006" key="4">
    <source>
        <dbReference type="Google" id="ProtNLM"/>
    </source>
</evidence>
<proteinExistence type="predicted"/>
<organism evidence="2 3">
    <name type="scientific">Saccharopolyspora oryzae</name>
    <dbReference type="NCBI Taxonomy" id="2997343"/>
    <lineage>
        <taxon>Bacteria</taxon>
        <taxon>Bacillati</taxon>
        <taxon>Actinomycetota</taxon>
        <taxon>Actinomycetes</taxon>
        <taxon>Pseudonocardiales</taxon>
        <taxon>Pseudonocardiaceae</taxon>
        <taxon>Saccharopolyspora</taxon>
    </lineage>
</organism>
<keyword evidence="3" id="KW-1185">Reference proteome</keyword>
<dbReference type="EMBL" id="JAQGLA010000009">
    <property type="protein sequence ID" value="MDA3625556.1"/>
    <property type="molecule type" value="Genomic_DNA"/>
</dbReference>
<dbReference type="Gene3D" id="3.30.1310.10">
    <property type="entry name" value="Nucleoid-associated protein YbaB-like domain"/>
    <property type="match status" value="1"/>
</dbReference>
<comment type="caution">
    <text evidence="2">The sequence shown here is derived from an EMBL/GenBank/DDBJ whole genome shotgun (WGS) entry which is preliminary data.</text>
</comment>